<dbReference type="RefSeq" id="WP_161722947.1">
    <property type="nucleotide sequence ID" value="NZ_JAAAXI010000006.1"/>
</dbReference>
<name>A0ABW9Z3J1_9HYPH</name>
<evidence type="ECO:0000256" key="1">
    <source>
        <dbReference type="SAM" id="MobiDB-lite"/>
    </source>
</evidence>
<dbReference type="EMBL" id="JAAAXJ010000007">
    <property type="protein sequence ID" value="NBJ25551.1"/>
    <property type="molecule type" value="Genomic_DNA"/>
</dbReference>
<protein>
    <submittedName>
        <fullName evidence="2">DUF937 domain-containing protein</fullName>
    </submittedName>
</protein>
<proteinExistence type="predicted"/>
<reference evidence="2 3" key="1">
    <citation type="submission" date="2020-01" db="EMBL/GenBank/DDBJ databases">
        <title>Microvirga sp. nov., an arsenate reduction bacterium isolated from Tibet hotspring sediments.</title>
        <authorList>
            <person name="Yuan C.-G."/>
        </authorList>
    </citation>
    <scope>NUCLEOTIDE SEQUENCE [LARGE SCALE GENOMIC DNA]</scope>
    <source>
        <strain evidence="2 3">SYSU G3D203</strain>
    </source>
</reference>
<sequence>MFNWFDLMRQAQTSAALNAIAQQFHLSGDQPQRTMAAFMPAFAMGLQHAMTSSDPARVLQSMMGGAYQNFWQAAGNPLTPQAQQEGRKLLDQIFGSDDVSRRVAQQAASYAGISADTMQQMLPVLAGILAGGTSQWMMAHAQAFQNFAASKDSQQTPSESANPWTDLWANWMKAASPDKKPANPFEEMFAGFFQMPPPAEPPQPEPPAPSSATSLDEMMKQGREMQMQYLTSLQSIFADAWKADGSKS</sequence>
<evidence type="ECO:0000313" key="2">
    <source>
        <dbReference type="EMBL" id="NBJ25551.1"/>
    </source>
</evidence>
<accession>A0ABW9Z3J1</accession>
<dbReference type="Proteomes" id="UP000818323">
    <property type="component" value="Unassembled WGS sequence"/>
</dbReference>
<comment type="caution">
    <text evidence="2">The sequence shown here is derived from an EMBL/GenBank/DDBJ whole genome shotgun (WGS) entry which is preliminary data.</text>
</comment>
<dbReference type="InterPro" id="IPR009282">
    <property type="entry name" value="DUF937"/>
</dbReference>
<dbReference type="Pfam" id="PF06078">
    <property type="entry name" value="DUF937"/>
    <property type="match status" value="1"/>
</dbReference>
<evidence type="ECO:0000313" key="3">
    <source>
        <dbReference type="Proteomes" id="UP000818323"/>
    </source>
</evidence>
<gene>
    <name evidence="2" type="ORF">GR303_14415</name>
</gene>
<organism evidence="2 3">
    <name type="scientific">Microvirga arsenatis</name>
    <dbReference type="NCBI Taxonomy" id="2692265"/>
    <lineage>
        <taxon>Bacteria</taxon>
        <taxon>Pseudomonadati</taxon>
        <taxon>Pseudomonadota</taxon>
        <taxon>Alphaproteobacteria</taxon>
        <taxon>Hyphomicrobiales</taxon>
        <taxon>Methylobacteriaceae</taxon>
        <taxon>Microvirga</taxon>
    </lineage>
</organism>
<feature type="region of interest" description="Disordered" evidence="1">
    <location>
        <begin position="192"/>
        <end position="221"/>
    </location>
</feature>
<feature type="compositionally biased region" description="Pro residues" evidence="1">
    <location>
        <begin position="195"/>
        <end position="209"/>
    </location>
</feature>
<keyword evidence="3" id="KW-1185">Reference proteome</keyword>